<protein>
    <recommendedName>
        <fullName evidence="2">EamA domain-containing protein</fullName>
    </recommendedName>
</protein>
<organism evidence="4">
    <name type="scientific">Aureococcus anophagefferens</name>
    <name type="common">Harmful bloom alga</name>
    <dbReference type="NCBI Taxonomy" id="44056"/>
    <lineage>
        <taxon>Eukaryota</taxon>
        <taxon>Sar</taxon>
        <taxon>Stramenopiles</taxon>
        <taxon>Ochrophyta</taxon>
        <taxon>Pelagophyceae</taxon>
        <taxon>Pelagomonadales</taxon>
        <taxon>Pelagomonadaceae</taxon>
        <taxon>Aureococcus</taxon>
    </lineage>
</organism>
<dbReference type="OrthoDB" id="195482at2759"/>
<keyword evidence="4" id="KW-1185">Reference proteome</keyword>
<feature type="transmembrane region" description="Helical" evidence="1">
    <location>
        <begin position="281"/>
        <end position="300"/>
    </location>
</feature>
<feature type="transmembrane region" description="Helical" evidence="1">
    <location>
        <begin position="43"/>
        <end position="61"/>
    </location>
</feature>
<evidence type="ECO:0000313" key="3">
    <source>
        <dbReference type="EMBL" id="EGB02594.1"/>
    </source>
</evidence>
<feature type="domain" description="EamA" evidence="2">
    <location>
        <begin position="158"/>
        <end position="296"/>
    </location>
</feature>
<feature type="transmembrane region" description="Helical" evidence="1">
    <location>
        <begin position="306"/>
        <end position="327"/>
    </location>
</feature>
<dbReference type="InParanoid" id="F0YQL6"/>
<dbReference type="SUPFAM" id="SSF103481">
    <property type="entry name" value="Multidrug resistance efflux transporter EmrE"/>
    <property type="match status" value="2"/>
</dbReference>
<evidence type="ECO:0000313" key="4">
    <source>
        <dbReference type="Proteomes" id="UP000002729"/>
    </source>
</evidence>
<accession>F0YQL6</accession>
<dbReference type="RefSeq" id="XP_009042708.1">
    <property type="nucleotide sequence ID" value="XM_009044460.1"/>
</dbReference>
<dbReference type="EMBL" id="GL833420">
    <property type="protein sequence ID" value="EGB02594.1"/>
    <property type="molecule type" value="Genomic_DNA"/>
</dbReference>
<dbReference type="InterPro" id="IPR000620">
    <property type="entry name" value="EamA_dom"/>
</dbReference>
<dbReference type="GeneID" id="20226989"/>
<dbReference type="AlphaFoldDB" id="F0YQL6"/>
<feature type="transmembrane region" description="Helical" evidence="1">
    <location>
        <begin position="253"/>
        <end position="274"/>
    </location>
</feature>
<evidence type="ECO:0000256" key="1">
    <source>
        <dbReference type="SAM" id="Phobius"/>
    </source>
</evidence>
<gene>
    <name evidence="3" type="ORF">AURANDRAFT_68738</name>
</gene>
<dbReference type="GO" id="GO:0016020">
    <property type="term" value="C:membrane"/>
    <property type="evidence" value="ECO:0007669"/>
    <property type="project" value="InterPro"/>
</dbReference>
<dbReference type="Proteomes" id="UP000002729">
    <property type="component" value="Unassembled WGS sequence"/>
</dbReference>
<sequence length="548" mass="58632">MVHVLLPIVAGCVAPGLKAVGLFVWADCWAHDAVALNGFKSSLATGLFAALVAALHRRAVAAESLRILGAKRMIAIDATKPFVGAAFGWLFLGDAVGALGYAGVVATTAGVYLLNRAEPAEDDDEKRAALRDEEKDETRAAEEAVAAEAASSEARWRLGYALAVANVLCDVAAATITVARRRRLTSEEVNLIRFGISSALLDVFLFSRRLRRPKAAAPPAMTRRAWRNVVFGVVCVTFLTPLIYTWTMFVLPLSVAITLSSLAPIYSLPVGVYHGERATRGAAAGAALAVGGVACLAFAHRRQLPLLALFGVGIGAGVACAFGTVRWRRHTGDAARRRLLGAEDVDCVAGAGWGGAKSVDRLGALQHVNHDIPAAIQTGPTKAWLLGHGHWDGHLDATLVPDACRELDVVVANSAADRCLVVSSAATTAVPHHVTRWERSSTHATGWATISRIRESKQRMPGEVTRKRARTLAVRLLSKLDNIADGSYEPYCFHMCWTAGKADKLKFLKQEKLWYLERHCELDALGGADDARLRKCATGDSCPVLAGM</sequence>
<keyword evidence="1" id="KW-0472">Membrane</keyword>
<keyword evidence="1" id="KW-1133">Transmembrane helix</keyword>
<proteinExistence type="predicted"/>
<feature type="transmembrane region" description="Helical" evidence="1">
    <location>
        <begin position="191"/>
        <end position="207"/>
    </location>
</feature>
<dbReference type="Pfam" id="PF00892">
    <property type="entry name" value="EamA"/>
    <property type="match status" value="1"/>
</dbReference>
<evidence type="ECO:0000259" key="2">
    <source>
        <dbReference type="Pfam" id="PF00892"/>
    </source>
</evidence>
<keyword evidence="1" id="KW-0812">Transmembrane</keyword>
<name>F0YQL6_AURAN</name>
<dbReference type="InterPro" id="IPR037185">
    <property type="entry name" value="EmrE-like"/>
</dbReference>
<reference evidence="3 4" key="1">
    <citation type="journal article" date="2011" name="Proc. Natl. Acad. Sci. U.S.A.">
        <title>Niche of harmful alga Aureococcus anophagefferens revealed through ecogenomics.</title>
        <authorList>
            <person name="Gobler C.J."/>
            <person name="Berry D.L."/>
            <person name="Dyhrman S.T."/>
            <person name="Wilhelm S.W."/>
            <person name="Salamov A."/>
            <person name="Lobanov A.V."/>
            <person name="Zhang Y."/>
            <person name="Collier J.L."/>
            <person name="Wurch L.L."/>
            <person name="Kustka A.B."/>
            <person name="Dill B.D."/>
            <person name="Shah M."/>
            <person name="VerBerkmoes N.C."/>
            <person name="Kuo A."/>
            <person name="Terry A."/>
            <person name="Pangilinan J."/>
            <person name="Lindquist E.A."/>
            <person name="Lucas S."/>
            <person name="Paulsen I.T."/>
            <person name="Hattenrath-Lehmann T.K."/>
            <person name="Talmage S.C."/>
            <person name="Walker E.A."/>
            <person name="Koch F."/>
            <person name="Burson A.M."/>
            <person name="Marcoval M.A."/>
            <person name="Tang Y.Z."/>
            <person name="Lecleir G.R."/>
            <person name="Coyne K.J."/>
            <person name="Berg G.M."/>
            <person name="Bertrand E.M."/>
            <person name="Saito M.A."/>
            <person name="Gladyshev V.N."/>
            <person name="Grigoriev I.V."/>
        </authorList>
    </citation>
    <scope>NUCLEOTIDE SEQUENCE [LARGE SCALE GENOMIC DNA]</scope>
    <source>
        <strain evidence="4">CCMP 1984</strain>
    </source>
</reference>
<dbReference type="PANTHER" id="PTHR22911">
    <property type="entry name" value="ACYL-MALONYL CONDENSING ENZYME-RELATED"/>
    <property type="match status" value="1"/>
</dbReference>
<dbReference type="KEGG" id="aaf:AURANDRAFT_68738"/>
<feature type="transmembrane region" description="Helical" evidence="1">
    <location>
        <begin position="158"/>
        <end position="179"/>
    </location>
</feature>
<feature type="transmembrane region" description="Helical" evidence="1">
    <location>
        <begin position="228"/>
        <end position="247"/>
    </location>
</feature>